<dbReference type="EMBL" id="JAZHXJ010002237">
    <property type="protein sequence ID" value="KAL1840178.1"/>
    <property type="molecule type" value="Genomic_DNA"/>
</dbReference>
<evidence type="ECO:0000256" key="1">
    <source>
        <dbReference type="SAM" id="Coils"/>
    </source>
</evidence>
<evidence type="ECO:0000313" key="3">
    <source>
        <dbReference type="EMBL" id="KAL1840178.1"/>
    </source>
</evidence>
<protein>
    <submittedName>
        <fullName evidence="3">Uncharacterized protein</fullName>
    </submittedName>
</protein>
<dbReference type="Proteomes" id="UP001586593">
    <property type="component" value="Unassembled WGS sequence"/>
</dbReference>
<name>A0ABR3VEQ4_9PEZI</name>
<accession>A0ABR3VEQ4</accession>
<feature type="coiled-coil region" evidence="1">
    <location>
        <begin position="30"/>
        <end position="190"/>
    </location>
</feature>
<sequence length="217" mass="24150">MSKRKCDEEQPAVRSINGPEGELISLKGQIHELQSALKAKNELLQKLTGEKEQLAAHNHHLSAHNHHLAAHNNHLLGHNHHLQQQLQKLAQANKQLASEKEQAEMTACSVEAVAEQFKSDLAAVTKKRKRADDQVEKLQLQLVSVTKERDEALHALNDPNGAVQTLQKQNQELAEEVKELGEEVAAYNYDEIKLKEKFEVVPGPEPDPGPVGQLRPG</sequence>
<comment type="caution">
    <text evidence="3">The sequence shown here is derived from an EMBL/GenBank/DDBJ whole genome shotgun (WGS) entry which is preliminary data.</text>
</comment>
<evidence type="ECO:0000313" key="4">
    <source>
        <dbReference type="Proteomes" id="UP001586593"/>
    </source>
</evidence>
<gene>
    <name evidence="3" type="ORF">VTK73DRAFT_3828</name>
</gene>
<organism evidence="3 4">
    <name type="scientific">Phialemonium thermophilum</name>
    <dbReference type="NCBI Taxonomy" id="223376"/>
    <lineage>
        <taxon>Eukaryota</taxon>
        <taxon>Fungi</taxon>
        <taxon>Dikarya</taxon>
        <taxon>Ascomycota</taxon>
        <taxon>Pezizomycotina</taxon>
        <taxon>Sordariomycetes</taxon>
        <taxon>Sordariomycetidae</taxon>
        <taxon>Cephalothecales</taxon>
        <taxon>Cephalothecaceae</taxon>
        <taxon>Phialemonium</taxon>
    </lineage>
</organism>
<feature type="region of interest" description="Disordered" evidence="2">
    <location>
        <begin position="1"/>
        <end position="20"/>
    </location>
</feature>
<keyword evidence="4" id="KW-1185">Reference proteome</keyword>
<evidence type="ECO:0000256" key="2">
    <source>
        <dbReference type="SAM" id="MobiDB-lite"/>
    </source>
</evidence>
<reference evidence="3 4" key="1">
    <citation type="journal article" date="2024" name="Commun. Biol.">
        <title>Comparative genomic analysis of thermophilic fungi reveals convergent evolutionary adaptations and gene losses.</title>
        <authorList>
            <person name="Steindorff A.S."/>
            <person name="Aguilar-Pontes M.V."/>
            <person name="Robinson A.J."/>
            <person name="Andreopoulos B."/>
            <person name="LaButti K."/>
            <person name="Kuo A."/>
            <person name="Mondo S."/>
            <person name="Riley R."/>
            <person name="Otillar R."/>
            <person name="Haridas S."/>
            <person name="Lipzen A."/>
            <person name="Grimwood J."/>
            <person name="Schmutz J."/>
            <person name="Clum A."/>
            <person name="Reid I.D."/>
            <person name="Moisan M.C."/>
            <person name="Butler G."/>
            <person name="Nguyen T.T.M."/>
            <person name="Dewar K."/>
            <person name="Conant G."/>
            <person name="Drula E."/>
            <person name="Henrissat B."/>
            <person name="Hansel C."/>
            <person name="Singer S."/>
            <person name="Hutchinson M.I."/>
            <person name="de Vries R.P."/>
            <person name="Natvig D.O."/>
            <person name="Powell A.J."/>
            <person name="Tsang A."/>
            <person name="Grigoriev I.V."/>
        </authorList>
    </citation>
    <scope>NUCLEOTIDE SEQUENCE [LARGE SCALE GENOMIC DNA]</scope>
    <source>
        <strain evidence="3 4">ATCC 24622</strain>
    </source>
</reference>
<proteinExistence type="predicted"/>
<keyword evidence="1" id="KW-0175">Coiled coil</keyword>